<sequence length="287" mass="32239">MDIASYLTHPYLWGGLGLVVIIIIALSIWISKRRAREVEELEKMFPENVISGEGLDISLEKVRRATKEREKRKNEQASQPKKTRPQKTEKALPNGDPDLNLKKEESDPPQQKDEPATKKERKKSLLESFLPKKPSSVDADEKKEAVVPPAAGEDRDKSIAVRKMTRKARSENKGEPTSEAEQVKKRESKTDAATSRQLYKRSLLNPDRFMNQDSSSPETSSNPSAGKQENDGEANDEKHDPTVTADTKKTTPANAAEQPEPLQTVAGQGDELPSRSKRWAKKKMFKR</sequence>
<feature type="transmembrane region" description="Helical" evidence="2">
    <location>
        <begin position="12"/>
        <end position="30"/>
    </location>
</feature>
<name>A0A1H8B625_9BACL</name>
<feature type="compositionally biased region" description="Basic and acidic residues" evidence="1">
    <location>
        <begin position="235"/>
        <end position="249"/>
    </location>
</feature>
<evidence type="ECO:0000256" key="2">
    <source>
        <dbReference type="SAM" id="Phobius"/>
    </source>
</evidence>
<evidence type="ECO:0000313" key="3">
    <source>
        <dbReference type="EMBL" id="SEM78206.1"/>
    </source>
</evidence>
<dbReference type="RefSeq" id="WP_089964790.1">
    <property type="nucleotide sequence ID" value="NZ_FOCQ01000002.1"/>
</dbReference>
<gene>
    <name evidence="3" type="ORF">SAMN05444955_10218</name>
</gene>
<dbReference type="STRING" id="1173111.SAMN05444955_10218"/>
<accession>A0A1H8B625</accession>
<evidence type="ECO:0000313" key="4">
    <source>
        <dbReference type="Proteomes" id="UP000199695"/>
    </source>
</evidence>
<keyword evidence="2" id="KW-1133">Transmembrane helix</keyword>
<feature type="compositionally biased region" description="Basic and acidic residues" evidence="1">
    <location>
        <begin position="168"/>
        <end position="190"/>
    </location>
</feature>
<protein>
    <submittedName>
        <fullName evidence="3">Uncharacterized protein</fullName>
    </submittedName>
</protein>
<evidence type="ECO:0000256" key="1">
    <source>
        <dbReference type="SAM" id="MobiDB-lite"/>
    </source>
</evidence>
<dbReference type="EMBL" id="FOCQ01000002">
    <property type="protein sequence ID" value="SEM78206.1"/>
    <property type="molecule type" value="Genomic_DNA"/>
</dbReference>
<feature type="region of interest" description="Disordered" evidence="1">
    <location>
        <begin position="64"/>
        <end position="287"/>
    </location>
</feature>
<feature type="compositionally biased region" description="Basic residues" evidence="1">
    <location>
        <begin position="275"/>
        <end position="287"/>
    </location>
</feature>
<dbReference type="AlphaFoldDB" id="A0A1H8B625"/>
<keyword evidence="4" id="KW-1185">Reference proteome</keyword>
<keyword evidence="2" id="KW-0812">Transmembrane</keyword>
<dbReference type="Proteomes" id="UP000199695">
    <property type="component" value="Unassembled WGS sequence"/>
</dbReference>
<keyword evidence="2" id="KW-0472">Membrane</keyword>
<dbReference type="OrthoDB" id="9981689at2"/>
<feature type="compositionally biased region" description="Low complexity" evidence="1">
    <location>
        <begin position="214"/>
        <end position="224"/>
    </location>
</feature>
<feature type="compositionally biased region" description="Basic and acidic residues" evidence="1">
    <location>
        <begin position="64"/>
        <end position="75"/>
    </location>
</feature>
<reference evidence="3 4" key="1">
    <citation type="submission" date="2016-10" db="EMBL/GenBank/DDBJ databases">
        <authorList>
            <person name="de Groot N.N."/>
        </authorList>
    </citation>
    <scope>NUCLEOTIDE SEQUENCE [LARGE SCALE GENOMIC DNA]</scope>
    <source>
        <strain evidence="3 4">DSM 46701</strain>
    </source>
</reference>
<organism evidence="3 4">
    <name type="scientific">Lihuaxuella thermophila</name>
    <dbReference type="NCBI Taxonomy" id="1173111"/>
    <lineage>
        <taxon>Bacteria</taxon>
        <taxon>Bacillati</taxon>
        <taxon>Bacillota</taxon>
        <taxon>Bacilli</taxon>
        <taxon>Bacillales</taxon>
        <taxon>Thermoactinomycetaceae</taxon>
        <taxon>Lihuaxuella</taxon>
    </lineage>
</organism>
<proteinExistence type="predicted"/>
<feature type="compositionally biased region" description="Basic and acidic residues" evidence="1">
    <location>
        <begin position="99"/>
        <end position="118"/>
    </location>
</feature>